<dbReference type="AlphaFoldDB" id="A0A510NVP3"/>
<evidence type="ECO:0000313" key="3">
    <source>
        <dbReference type="EMBL" id="GAM36326.1"/>
    </source>
</evidence>
<feature type="region of interest" description="Disordered" evidence="2">
    <location>
        <begin position="82"/>
        <end position="178"/>
    </location>
</feature>
<dbReference type="EMBL" id="DF933814">
    <property type="protein sequence ID" value="GAM36326.1"/>
    <property type="molecule type" value="Genomic_DNA"/>
</dbReference>
<keyword evidence="1" id="KW-0175">Coiled coil</keyword>
<feature type="compositionally biased region" description="Low complexity" evidence="2">
    <location>
        <begin position="261"/>
        <end position="272"/>
    </location>
</feature>
<sequence>MPERRSVRLKIPSERLLLLQQSMDGLEKKKRKQRVNWKPGEKEAMVALREQYSAMPLKEFQQTYYPDRSVKNLWMIIKSLKEKQPGKEEEAETGSEDRLRPTTPRLEKLKRPRKNGPFEYSDSEDEDSSSDERIEDINASGDRTPNKFIKLSHSAESQSPPNRYEKHRDPRVRSQTGTIAQKETTACLPRPQTPPPLITTVVQDTGCSELNSSPMCMSPLSSKGPEISSLDERPQIPKETAARLPSPQRTPPQTTIVAQDSSYSEPSSSSTGMSPIVLVFSQEQPGKCHGTEMQVDIMQDESQKQMQLTAPKQEEFPEYYIRQEAAKDSADMFAKLQRESRRQDNLISLISQLRVENSALQKKCDMVQQDYELTKKENDKLKVQREVEIAQLKEQWQAEKELLVQKNAHLDKGLEKMREAMKYLQASPPPAAALRQQWMAPVQRNVCESSSHVARNTQLVAVPVPQPLSHGLRSPTATHTLRSWPDPAEMSLQLQKLYTDTFDRVFTSWINSVCNNNYNSDDAEPTSNACEGSDSNREAAGFFDICLKLDREIKLNEQTPGAIAPECHRSLRSPDEKETMNIAVTAIHCFCVRWLPVLHPELLRAPLCVWHEHLLLCLWRKARRLMLKAANLRSYRSIFSLILFGLTPVPTNIEEGEETEGLSGSLCFQIALQHLYSLRSWCRTLKFSLSKVVGTEPTLTSHSPYHGISGTQYRPSLRFESMIYSAGMIIDTSTSLTLDYKPALGAGILGIGKELFFEIIRTRAVITHERWQKGLLLQASKIGDAEADEIIKCTGPWKLYFWKTVAVLKEGLRDGCSEDLVQSAFTAVLDAIERFRLTYSPMMEACMRRLDFLSFRHKFDCWLIMCHWYLGLLLLVDAVEASGRSDLLSYLDVVQDEAVQGAINGFKVGSSSRYIFSDVTNLAGGRTKTVLCPLLALDPYPVHVVAACHLVLKTITKGHGEGKISDEAFAHLLDTILNALEQLPSTSGSVEMARQHIRAVRSSAVDYPPCISTSNADVLTWQGANTESAISSENYWFANFSPMNDDNMEEYTTLIIAAGQQQMFGMSCPAL</sequence>
<dbReference type="Proteomes" id="UP000053095">
    <property type="component" value="Unassembled WGS sequence"/>
</dbReference>
<feature type="coiled-coil region" evidence="1">
    <location>
        <begin position="350"/>
        <end position="393"/>
    </location>
</feature>
<keyword evidence="4" id="KW-1185">Reference proteome</keyword>
<organism evidence="3 4">
    <name type="scientific">Talaromyces pinophilus</name>
    <name type="common">Penicillium pinophilum</name>
    <dbReference type="NCBI Taxonomy" id="128442"/>
    <lineage>
        <taxon>Eukaryota</taxon>
        <taxon>Fungi</taxon>
        <taxon>Dikarya</taxon>
        <taxon>Ascomycota</taxon>
        <taxon>Pezizomycotina</taxon>
        <taxon>Eurotiomycetes</taxon>
        <taxon>Eurotiomycetidae</taxon>
        <taxon>Eurotiales</taxon>
        <taxon>Trichocomaceae</taxon>
        <taxon>Talaromyces</taxon>
        <taxon>Talaromyces sect. Talaromyces</taxon>
    </lineage>
</organism>
<feature type="region of interest" description="Disordered" evidence="2">
    <location>
        <begin position="239"/>
        <end position="272"/>
    </location>
</feature>
<proteinExistence type="predicted"/>
<gene>
    <name evidence="3" type="ORF">TCE0_018r05330</name>
</gene>
<feature type="compositionally biased region" description="Basic and acidic residues" evidence="2">
    <location>
        <begin position="163"/>
        <end position="172"/>
    </location>
</feature>
<evidence type="ECO:0000313" key="4">
    <source>
        <dbReference type="Proteomes" id="UP000053095"/>
    </source>
</evidence>
<feature type="compositionally biased region" description="Basic and acidic residues" evidence="2">
    <location>
        <begin position="95"/>
        <end position="109"/>
    </location>
</feature>
<name>A0A510NVP3_TALPI</name>
<protein>
    <submittedName>
        <fullName evidence="3">Uncharacterized protein</fullName>
    </submittedName>
</protein>
<evidence type="ECO:0000256" key="1">
    <source>
        <dbReference type="SAM" id="Coils"/>
    </source>
</evidence>
<feature type="compositionally biased region" description="Polar residues" evidence="2">
    <location>
        <begin position="251"/>
        <end position="260"/>
    </location>
</feature>
<evidence type="ECO:0000256" key="2">
    <source>
        <dbReference type="SAM" id="MobiDB-lite"/>
    </source>
</evidence>
<reference evidence="4" key="1">
    <citation type="journal article" date="2015" name="Genome Announc.">
        <title>Draft genome sequence of Talaromyces cellulolyticus strain Y-94, a source of lignocellulosic biomass-degrading enzymes.</title>
        <authorList>
            <person name="Fujii T."/>
            <person name="Koike H."/>
            <person name="Sawayama S."/>
            <person name="Yano S."/>
            <person name="Inoue H."/>
        </authorList>
    </citation>
    <scope>NUCLEOTIDE SEQUENCE [LARGE SCALE GENOMIC DNA]</scope>
    <source>
        <strain evidence="4">Y-94</strain>
    </source>
</reference>
<accession>A0A510NVP3</accession>